<dbReference type="Pfam" id="PF00435">
    <property type="entry name" value="Spectrin"/>
    <property type="match status" value="20"/>
</dbReference>
<dbReference type="InterPro" id="IPR014837">
    <property type="entry name" value="EF-hand_Ca_insen"/>
</dbReference>
<dbReference type="PRINTS" id="PR01887">
    <property type="entry name" value="SPECTRNALPHA"/>
</dbReference>
<feature type="domain" description="EF-hand" evidence="17">
    <location>
        <begin position="2322"/>
        <end position="2357"/>
    </location>
</feature>
<dbReference type="Pfam" id="PF08726">
    <property type="entry name" value="EFhand_Ca_insen"/>
    <property type="match status" value="1"/>
</dbReference>
<keyword evidence="7" id="KW-0479">Metal-binding</keyword>
<dbReference type="InterPro" id="IPR036028">
    <property type="entry name" value="SH3-like_dom_sf"/>
</dbReference>
<comment type="caution">
    <text evidence="18">The sequence shown here is derived from an EMBL/GenBank/DDBJ whole genome shotgun (WGS) entry which is preliminary data.</text>
</comment>
<dbReference type="PROSITE" id="PS00018">
    <property type="entry name" value="EF_HAND_1"/>
    <property type="match status" value="1"/>
</dbReference>
<dbReference type="CDD" id="cd00051">
    <property type="entry name" value="EFh"/>
    <property type="match status" value="1"/>
</dbReference>
<evidence type="ECO:0000256" key="1">
    <source>
        <dbReference type="ARBA" id="ARBA00004245"/>
    </source>
</evidence>
<dbReference type="Proteomes" id="UP000663879">
    <property type="component" value="Unassembled WGS sequence"/>
</dbReference>
<evidence type="ECO:0000256" key="3">
    <source>
        <dbReference type="ARBA" id="ARBA00022443"/>
    </source>
</evidence>
<dbReference type="CDD" id="cd11808">
    <property type="entry name" value="SH3_Alpha_Spectrin"/>
    <property type="match status" value="1"/>
</dbReference>
<dbReference type="CDD" id="cd00176">
    <property type="entry name" value="SPEC"/>
    <property type="match status" value="12"/>
</dbReference>
<dbReference type="InterPro" id="IPR018159">
    <property type="entry name" value="Spectrin/alpha-actinin"/>
</dbReference>
<dbReference type="InterPro" id="IPR002017">
    <property type="entry name" value="Spectrin_repeat"/>
</dbReference>
<dbReference type="FunFam" id="1.20.58.60:FF:000017">
    <property type="entry name" value="Spectrin alpha chain, non-erythrocytic 1"/>
    <property type="match status" value="2"/>
</dbReference>
<dbReference type="FunFam" id="2.30.30.40:FF:000154">
    <property type="entry name" value="Alpha spectrin, isoform C"/>
    <property type="match status" value="1"/>
</dbReference>
<evidence type="ECO:0000256" key="14">
    <source>
        <dbReference type="SAM" id="Coils"/>
    </source>
</evidence>
<evidence type="ECO:0000256" key="4">
    <source>
        <dbReference type="ARBA" id="ARBA00022467"/>
    </source>
</evidence>
<dbReference type="SUPFAM" id="SSF46966">
    <property type="entry name" value="Spectrin repeat"/>
    <property type="match status" value="18"/>
</dbReference>
<evidence type="ECO:0000256" key="15">
    <source>
        <dbReference type="SAM" id="MobiDB-lite"/>
    </source>
</evidence>
<name>A0A813W5I0_9BILA</name>
<comment type="similarity">
    <text evidence="2">Belongs to the spectrin family.</text>
</comment>
<evidence type="ECO:0000256" key="2">
    <source>
        <dbReference type="ARBA" id="ARBA00006826"/>
    </source>
</evidence>
<dbReference type="Gene3D" id="2.30.30.40">
    <property type="entry name" value="SH3 Domains"/>
    <property type="match status" value="1"/>
</dbReference>
<evidence type="ECO:0000256" key="12">
    <source>
        <dbReference type="ARBA" id="ARBA00023212"/>
    </source>
</evidence>
<evidence type="ECO:0000259" key="16">
    <source>
        <dbReference type="PROSITE" id="PS50002"/>
    </source>
</evidence>
<feature type="coiled-coil region" evidence="14">
    <location>
        <begin position="1144"/>
        <end position="1178"/>
    </location>
</feature>
<evidence type="ECO:0000256" key="5">
    <source>
        <dbReference type="ARBA" id="ARBA00022490"/>
    </source>
</evidence>
<keyword evidence="5" id="KW-0963">Cytoplasm</keyword>
<evidence type="ECO:0008006" key="20">
    <source>
        <dbReference type="Google" id="ProtNLM"/>
    </source>
</evidence>
<keyword evidence="11" id="KW-0009">Actin-binding</keyword>
<feature type="coiled-coil region" evidence="14">
    <location>
        <begin position="331"/>
        <end position="358"/>
    </location>
</feature>
<feature type="region of interest" description="Disordered" evidence="15">
    <location>
        <begin position="1"/>
        <end position="27"/>
    </location>
</feature>
<evidence type="ECO:0000313" key="19">
    <source>
        <dbReference type="Proteomes" id="UP000663879"/>
    </source>
</evidence>
<dbReference type="Gene3D" id="1.10.238.10">
    <property type="entry name" value="EF-hand"/>
    <property type="match status" value="2"/>
</dbReference>
<dbReference type="PROSITE" id="PS50002">
    <property type="entry name" value="SH3"/>
    <property type="match status" value="1"/>
</dbReference>
<evidence type="ECO:0000256" key="10">
    <source>
        <dbReference type="ARBA" id="ARBA00022860"/>
    </source>
</evidence>
<keyword evidence="4" id="KW-0117">Actin capping</keyword>
<evidence type="ECO:0000259" key="17">
    <source>
        <dbReference type="PROSITE" id="PS50222"/>
    </source>
</evidence>
<keyword evidence="9" id="KW-0106">Calcium</keyword>
<dbReference type="FunFam" id="1.10.238.10:FF:000020">
    <property type="entry name" value="spectrin alpha chain, non-erythrocytic 1"/>
    <property type="match status" value="1"/>
</dbReference>
<dbReference type="InterPro" id="IPR001452">
    <property type="entry name" value="SH3_domain"/>
</dbReference>
<evidence type="ECO:0000313" key="18">
    <source>
        <dbReference type="EMBL" id="CAF0847389.1"/>
    </source>
</evidence>
<dbReference type="FunFam" id="1.20.58.60:FF:000007">
    <property type="entry name" value="Spectrin alpha chain non-erythrocytic 1"/>
    <property type="match status" value="2"/>
</dbReference>
<evidence type="ECO:0000256" key="7">
    <source>
        <dbReference type="ARBA" id="ARBA00022723"/>
    </source>
</evidence>
<comment type="subcellular location">
    <subcellularLocation>
        <location evidence="1">Cytoplasm</location>
        <location evidence="1">Cytoskeleton</location>
    </subcellularLocation>
</comment>
<dbReference type="Gene3D" id="1.20.5.170">
    <property type="match status" value="1"/>
</dbReference>
<dbReference type="InterPro" id="IPR035825">
    <property type="entry name" value="Alpha_Spectrin_SH3"/>
</dbReference>
<feature type="domain" description="SH3" evidence="16">
    <location>
        <begin position="1007"/>
        <end position="1066"/>
    </location>
</feature>
<dbReference type="SMART" id="SM01184">
    <property type="entry name" value="efhand_Ca_insen"/>
    <property type="match status" value="1"/>
</dbReference>
<feature type="coiled-coil region" evidence="14">
    <location>
        <begin position="1481"/>
        <end position="1540"/>
    </location>
</feature>
<evidence type="ECO:0000256" key="8">
    <source>
        <dbReference type="ARBA" id="ARBA00022737"/>
    </source>
</evidence>
<sequence length="2473" mass="288247">MTDLNESMEPSLNGSETTNANSTLTNSNTSQLVQGLVVEVPRDIKVLETAEEIQARREQVLQRYEHFKDAAKQRRDKLEEARAFQYFKRDADELEAWIYEKLQTANEESAASKDTTNLQAKIQKHEAFEAEVHAHYNAIVSLDEMGAQLISEGHYASDKIQERLDEIHRLWEELKLRLQTKNLRLQQTLRLVKFLRDCDEFLFWVSDKELFVNSEDLGHDLEHVQVLQKKYEEFQKDLSNHEDILVELNRKAEELVDTAKHIDTSQIRVKQKDLNEAWSRLRLLASHRQEKLFGAHEIQRLNRDIDEAISWIAEKDTVLSLEDLGKDLAQVQALQRKHEAIERDLAALQDKVEGLNSESQRLGSSNDQLNSKITELNNYWSNLKQKAEERKQKLQYSYKVQSFISDYRDLMNWYHEMNNVMSTDEQAKDVSQAEALLERHSEHKSELESRDDNLNKTVRNGQDISNEEIEEKLAHLSAERQRLENLWQEKQTMYRQSLEFQLFMRDAEQADTWITKQESFLHNEQLGDSLDDAEALLKKHEDFEKSLAAQEEKARYLEEIANRLISEKIVNFQEIENRKDYLKSRRDRMQEKSDRRKFMLTEANRYFMFERDCDELTSWINEKFKIAQSQEYLDPSNLQAKQQKHANFEAELTAHQPRIEALCQQGQQLVQDAHYNGDKIQDSIQQIMQQWDLLVDATEKKSARLKEATDGQSFNRNLEDLDLWLSECEGQLQNEDYGKDLISVQNLQKKLKDLETDILTRKERIDGVKLAAEQFDQTGHFDAANIKRKANALTEKFDNLFVPIKHRKEKLAESLQLQQLLRDIEDEETWIREKEPAIGTNVTSRGRDLIGVKNLCQKHQAFLADLQTHEPRIRKTCNAAEDMIQRGHFASGDIKKRCVGLQTKWQCLKDKAQQRKQDLDEALQAQQYFTDAAEAESWMSEKEPIVGSQDYGKDEDAAEALLKKHQALMTDIEAYTSTIFTDLKSQADKCKTHKTDRSSVSDPSLLGERQCVVVLYDYTEQSPRDVSVKKGDVLTLLNSNNKDWWKVEINDRQGFVPAAYVKRIDVTSDSQTETGPSLSVLSRQEQIEKKYLDLLELGRERSLKLQQACDAHKIVRDAAELTLWMDDKEKIANEENTGESPEEIELLTRRFEDFKKDLKLNEEKIAELNRMSERLKQIGELESANKIQSEIEILNIKWTELQKVTAHRQHKLMSAHEVQRFQRDADETMDWINEKNDALNMDFEFGHDLPSVKRLQRKHDGFERDLEALGDRIRELDDISQKLMNTHQAQAEDIYQKQIRIQQAWTELTQKADARKAKLLDAFDYQNFIANFRDLTSWINSMVAQVSSDELARDVPGAEALLERNHIYRLQIEAKYHRMEHRMEIDARGDTFQEFEDFGNELIRNGHYESENIKSKLEEMQQSRDQLEKAWKARQDKLDQCLELQLFNRDCETAEQWMKSRENALNDDNSQSSNRNSGDGVEAAIKRHEDFDRAINAQEEKIANLKAFASTLIQNEHYDKDNVQNRIDDVLERWQKLRQALLEHRSKLGESQTLQDFSRDADEIEAWIIEKIQNTSDDTLKEPANIQSKLQKHQVMEAEIFANSDRIGGVLNIGKNLIGNDKCHGLESEVDNRLARITEQWEFLVQKSKDKSLKLKEASKQQTFNAGVKDIEFWLGLVENQLQNEELGRDLASVQNLLKKHQLIEADIQAHNEPIKELNDFGQQFINNNLFDTNAIQSTIDGINSRHEAVKQSAQTRRERLSEANTLFQFCRDLDDEEAWIKEKKLLVSSEDYGRDLASVQNLRKKHKRLEAELQSHEPAVLQLEELAQKLLNESNISTRDIEKRVAQLSSNWNELRELTTERGNRLDQSLKYQNWLAALEEELSWINQKQHVIQSNELGQTLPQAQGLIKKHDAFETDFNVHKDRLTDLIRQADELVENGNHHANHINEGVQSARDLIQGLEETSQARKNRLQENWSMLQFFWKAEVVESWIAEKQAQLHSDDIGHNLTSVQNLLAKHDTFNSGLEAFNNEGIKTIQLLKDQVSSTLQVNELTKVKHRYDQVYERWQSLLAASDSRKSQLKVAEAKFKDIDELYLLFAKKASTFNSWFENAEEDLTDPVRCNTIEEIHELIKAHERFLGTLDNAVIDFEELQKLDAQIKALQMGPNPYTWFTMETLRDTWRSLQKAIKDRENDLQSEKKRQEDNDILRQQFAHMASEFYQQLTETRNQMMEIGNQSSTLETQLSATRAKLEDIRNLKPKFKNIEDLSSHLEERLIMDNKYTEHTVLSLAQALDQLDQLGMRMIHNLEQQIQARNQSGVTESSLREFSMMFKHFDREKTGKLDHDQFKSCLRALGYDLPMPEPGQPDVVFESILDAVDPNRDGYVSLQDYMAFMISRETDNISSVEDVINAFKALTENGERRFITREELASNLAPDQADYCIRRMRPYKDPSRGLEINNAYDYEEFTHSLFSN</sequence>
<feature type="coiled-coil region" evidence="14">
    <location>
        <begin position="50"/>
        <end position="81"/>
    </location>
</feature>
<dbReference type="SMART" id="SM00326">
    <property type="entry name" value="SH3"/>
    <property type="match status" value="1"/>
</dbReference>
<keyword evidence="14" id="KW-0175">Coiled coil</keyword>
<dbReference type="GO" id="GO:0051693">
    <property type="term" value="P:actin filament capping"/>
    <property type="evidence" value="ECO:0007669"/>
    <property type="project" value="UniProtKB-KW"/>
</dbReference>
<dbReference type="OrthoDB" id="6018565at2759"/>
<dbReference type="Pfam" id="PF13499">
    <property type="entry name" value="EF-hand_7"/>
    <property type="match status" value="1"/>
</dbReference>
<organism evidence="18 19">
    <name type="scientific">Brachionus calyciflorus</name>
    <dbReference type="NCBI Taxonomy" id="104777"/>
    <lineage>
        <taxon>Eukaryota</taxon>
        <taxon>Metazoa</taxon>
        <taxon>Spiralia</taxon>
        <taxon>Gnathifera</taxon>
        <taxon>Rotifera</taxon>
        <taxon>Eurotatoria</taxon>
        <taxon>Monogononta</taxon>
        <taxon>Pseudotrocha</taxon>
        <taxon>Ploima</taxon>
        <taxon>Brachionidae</taxon>
        <taxon>Brachionus</taxon>
    </lineage>
</organism>
<dbReference type="FunFam" id="1.20.58.60:FF:000020">
    <property type="entry name" value="Spectrin alpha chain, non-erythrocytic 1"/>
    <property type="match status" value="6"/>
</dbReference>
<dbReference type="PROSITE" id="PS50222">
    <property type="entry name" value="EF_HAND_2"/>
    <property type="match status" value="2"/>
</dbReference>
<dbReference type="SUPFAM" id="SSF47473">
    <property type="entry name" value="EF-hand"/>
    <property type="match status" value="1"/>
</dbReference>
<keyword evidence="8" id="KW-0677">Repeat</keyword>
<evidence type="ECO:0000256" key="6">
    <source>
        <dbReference type="ARBA" id="ARBA00022553"/>
    </source>
</evidence>
<keyword evidence="19" id="KW-1185">Reference proteome</keyword>
<feature type="coiled-coil region" evidence="14">
    <location>
        <begin position="533"/>
        <end position="592"/>
    </location>
</feature>
<dbReference type="SUPFAM" id="SSF50044">
    <property type="entry name" value="SH3-domain"/>
    <property type="match status" value="1"/>
</dbReference>
<dbReference type="GO" id="GO:0005856">
    <property type="term" value="C:cytoskeleton"/>
    <property type="evidence" value="ECO:0007669"/>
    <property type="project" value="UniProtKB-SubCell"/>
</dbReference>
<dbReference type="SMART" id="SM00150">
    <property type="entry name" value="SPEC"/>
    <property type="match status" value="20"/>
</dbReference>
<evidence type="ECO:0000256" key="13">
    <source>
        <dbReference type="PROSITE-ProRule" id="PRU00192"/>
    </source>
</evidence>
<dbReference type="Gene3D" id="1.20.58.60">
    <property type="match status" value="18"/>
</dbReference>
<dbReference type="GO" id="GO:0005509">
    <property type="term" value="F:calcium ion binding"/>
    <property type="evidence" value="ECO:0007669"/>
    <property type="project" value="InterPro"/>
</dbReference>
<proteinExistence type="inferred from homology"/>
<dbReference type="EMBL" id="CAJNOC010001236">
    <property type="protein sequence ID" value="CAF0847389.1"/>
    <property type="molecule type" value="Genomic_DNA"/>
</dbReference>
<feature type="coiled-coil region" evidence="14">
    <location>
        <begin position="430"/>
        <end position="486"/>
    </location>
</feature>
<feature type="compositionally biased region" description="Polar residues" evidence="15">
    <location>
        <begin position="1"/>
        <end position="14"/>
    </location>
</feature>
<keyword evidence="6" id="KW-0597">Phosphoprotein</keyword>
<dbReference type="InterPro" id="IPR018247">
    <property type="entry name" value="EF_Hand_1_Ca_BS"/>
</dbReference>
<feature type="coiled-coil region" evidence="14">
    <location>
        <begin position="224"/>
        <end position="258"/>
    </location>
</feature>
<dbReference type="GO" id="GO:0005737">
    <property type="term" value="C:cytoplasm"/>
    <property type="evidence" value="ECO:0007669"/>
    <property type="project" value="UniProtKB-ARBA"/>
</dbReference>
<keyword evidence="12" id="KW-0206">Cytoskeleton</keyword>
<reference evidence="18" key="1">
    <citation type="submission" date="2021-02" db="EMBL/GenBank/DDBJ databases">
        <authorList>
            <person name="Nowell W R."/>
        </authorList>
    </citation>
    <scope>NUCLEOTIDE SEQUENCE</scope>
    <source>
        <strain evidence="18">Ploen Becks lab</strain>
    </source>
</reference>
<evidence type="ECO:0000256" key="11">
    <source>
        <dbReference type="ARBA" id="ARBA00023203"/>
    </source>
</evidence>
<dbReference type="InterPro" id="IPR011992">
    <property type="entry name" value="EF-hand-dom_pair"/>
</dbReference>
<accession>A0A813W5I0</accession>
<dbReference type="PANTHER" id="PTHR11915">
    <property type="entry name" value="SPECTRIN/FILAMIN RELATED CYTOSKELETAL PROTEIN"/>
    <property type="match status" value="1"/>
</dbReference>
<dbReference type="GO" id="GO:0003779">
    <property type="term" value="F:actin binding"/>
    <property type="evidence" value="ECO:0007669"/>
    <property type="project" value="UniProtKB-KW"/>
</dbReference>
<dbReference type="SMART" id="SM00054">
    <property type="entry name" value="EFh"/>
    <property type="match status" value="2"/>
</dbReference>
<dbReference type="Pfam" id="PF00018">
    <property type="entry name" value="SH3_1"/>
    <property type="match status" value="1"/>
</dbReference>
<dbReference type="InterPro" id="IPR002048">
    <property type="entry name" value="EF_hand_dom"/>
</dbReference>
<keyword evidence="10" id="KW-0112">Calmodulin-binding</keyword>
<feature type="domain" description="EF-hand" evidence="17">
    <location>
        <begin position="2365"/>
        <end position="2400"/>
    </location>
</feature>
<protein>
    <recommendedName>
        <fullName evidence="20">Spectrin alpha chain</fullName>
    </recommendedName>
</protein>
<gene>
    <name evidence="18" type="ORF">OXX778_LOCUS8771</name>
</gene>
<keyword evidence="3 13" id="KW-0728">SH3 domain</keyword>
<evidence type="ECO:0000256" key="9">
    <source>
        <dbReference type="ARBA" id="ARBA00022837"/>
    </source>
</evidence>
<feature type="compositionally biased region" description="Low complexity" evidence="15">
    <location>
        <begin position="15"/>
        <end position="27"/>
    </location>
</feature>
<dbReference type="GO" id="GO:0005516">
    <property type="term" value="F:calmodulin binding"/>
    <property type="evidence" value="ECO:0007669"/>
    <property type="project" value="UniProtKB-KW"/>
</dbReference>